<dbReference type="GO" id="GO:0005351">
    <property type="term" value="F:carbohydrate:proton symporter activity"/>
    <property type="evidence" value="ECO:0007669"/>
    <property type="project" value="InterPro"/>
</dbReference>
<dbReference type="Proteomes" id="UP000051020">
    <property type="component" value="Unassembled WGS sequence"/>
</dbReference>
<accession>A0A837R9X6</accession>
<dbReference type="RefSeq" id="WP_050339882.1">
    <property type="nucleotide sequence ID" value="NZ_AZCU01000008.1"/>
</dbReference>
<organism evidence="11 12">
    <name type="scientific">Lactiplantibacillus pentosus DSM 20314</name>
    <dbReference type="NCBI Taxonomy" id="1423791"/>
    <lineage>
        <taxon>Bacteria</taxon>
        <taxon>Bacillati</taxon>
        <taxon>Bacillota</taxon>
        <taxon>Bacilli</taxon>
        <taxon>Lactobacillales</taxon>
        <taxon>Lactobacillaceae</taxon>
        <taxon>Lactiplantibacillus</taxon>
    </lineage>
</organism>
<evidence type="ECO:0000256" key="1">
    <source>
        <dbReference type="ARBA" id="ARBA00004429"/>
    </source>
</evidence>
<feature type="transmembrane region" description="Helical" evidence="9">
    <location>
        <begin position="258"/>
        <end position="275"/>
    </location>
</feature>
<evidence type="ECO:0000256" key="6">
    <source>
        <dbReference type="ARBA" id="ARBA00022692"/>
    </source>
</evidence>
<comment type="caution">
    <text evidence="11">The sequence shown here is derived from an EMBL/GenBank/DDBJ whole genome shotgun (WGS) entry which is preliminary data.</text>
</comment>
<dbReference type="PANTHER" id="PTHR30505">
    <property type="entry name" value="FRUCTOSE-LIKE PERMEASE"/>
    <property type="match status" value="1"/>
</dbReference>
<evidence type="ECO:0000256" key="5">
    <source>
        <dbReference type="ARBA" id="ARBA00022683"/>
    </source>
</evidence>
<feature type="transmembrane region" description="Helical" evidence="9">
    <location>
        <begin position="177"/>
        <end position="197"/>
    </location>
</feature>
<keyword evidence="6 9" id="KW-0812">Transmembrane</keyword>
<feature type="transmembrane region" description="Helical" evidence="9">
    <location>
        <begin position="217"/>
        <end position="238"/>
    </location>
</feature>
<dbReference type="PANTHER" id="PTHR30505:SF0">
    <property type="entry name" value="FRUCTOSE-LIKE PTS SYSTEM EIIBC COMPONENT-RELATED"/>
    <property type="match status" value="1"/>
</dbReference>
<evidence type="ECO:0000256" key="2">
    <source>
        <dbReference type="ARBA" id="ARBA00022448"/>
    </source>
</evidence>
<dbReference type="GO" id="GO:0090563">
    <property type="term" value="F:protein-phosphocysteine-sugar phosphotransferase activity"/>
    <property type="evidence" value="ECO:0007669"/>
    <property type="project" value="TreeGrafter"/>
</dbReference>
<protein>
    <submittedName>
        <fullName evidence="11">Phosphotransferase system fructose-specific component iia</fullName>
    </submittedName>
</protein>
<evidence type="ECO:0000313" key="11">
    <source>
        <dbReference type="EMBL" id="KRK25383.1"/>
    </source>
</evidence>
<feature type="transmembrane region" description="Helical" evidence="9">
    <location>
        <begin position="20"/>
        <end position="40"/>
    </location>
</feature>
<evidence type="ECO:0000256" key="4">
    <source>
        <dbReference type="ARBA" id="ARBA00022597"/>
    </source>
</evidence>
<feature type="transmembrane region" description="Helical" evidence="9">
    <location>
        <begin position="282"/>
        <end position="300"/>
    </location>
</feature>
<evidence type="ECO:0000256" key="9">
    <source>
        <dbReference type="SAM" id="Phobius"/>
    </source>
</evidence>
<dbReference type="GO" id="GO:0008982">
    <property type="term" value="F:protein-N(PI)-phosphohistidine-sugar phosphotransferase activity"/>
    <property type="evidence" value="ECO:0007669"/>
    <property type="project" value="InterPro"/>
</dbReference>
<dbReference type="GO" id="GO:0005886">
    <property type="term" value="C:plasma membrane"/>
    <property type="evidence" value="ECO:0007669"/>
    <property type="project" value="UniProtKB-SubCell"/>
</dbReference>
<keyword evidence="8 9" id="KW-0472">Membrane</keyword>
<dbReference type="InterPro" id="IPR050864">
    <property type="entry name" value="Bacterial_PTS_Sugar_Transport"/>
</dbReference>
<feature type="transmembrane region" description="Helical" evidence="9">
    <location>
        <begin position="320"/>
        <end position="343"/>
    </location>
</feature>
<gene>
    <name evidence="11" type="ORF">FD24_GL003232</name>
</gene>
<evidence type="ECO:0000256" key="3">
    <source>
        <dbReference type="ARBA" id="ARBA00022475"/>
    </source>
</evidence>
<dbReference type="GO" id="GO:0009401">
    <property type="term" value="P:phosphoenolpyruvate-dependent sugar phosphotransferase system"/>
    <property type="evidence" value="ECO:0007669"/>
    <property type="project" value="UniProtKB-KW"/>
</dbReference>
<name>A0A837R9X6_LACPE</name>
<evidence type="ECO:0000256" key="7">
    <source>
        <dbReference type="ARBA" id="ARBA00022989"/>
    </source>
</evidence>
<keyword evidence="11" id="KW-0808">Transferase</keyword>
<feature type="transmembrane region" description="Helical" evidence="9">
    <location>
        <begin position="135"/>
        <end position="157"/>
    </location>
</feature>
<keyword evidence="2" id="KW-0813">Transport</keyword>
<dbReference type="GeneID" id="49395260"/>
<dbReference type="PROSITE" id="PS51104">
    <property type="entry name" value="PTS_EIIC_TYPE_2"/>
    <property type="match status" value="1"/>
</dbReference>
<proteinExistence type="predicted"/>
<evidence type="ECO:0000259" key="10">
    <source>
        <dbReference type="PROSITE" id="PS51104"/>
    </source>
</evidence>
<evidence type="ECO:0000256" key="8">
    <source>
        <dbReference type="ARBA" id="ARBA00023136"/>
    </source>
</evidence>
<feature type="transmembrane region" description="Helical" evidence="9">
    <location>
        <begin position="61"/>
        <end position="83"/>
    </location>
</feature>
<keyword evidence="5" id="KW-0598">Phosphotransferase system</keyword>
<dbReference type="AlphaFoldDB" id="A0A837R9X6"/>
<reference evidence="11 12" key="1">
    <citation type="journal article" date="2015" name="Genome Announc.">
        <title>Expanding the biotechnology potential of lactobacilli through comparative genomics of 213 strains and associated genera.</title>
        <authorList>
            <person name="Sun Z."/>
            <person name="Harris H.M."/>
            <person name="McCann A."/>
            <person name="Guo C."/>
            <person name="Argimon S."/>
            <person name="Zhang W."/>
            <person name="Yang X."/>
            <person name="Jeffery I.B."/>
            <person name="Cooney J.C."/>
            <person name="Kagawa T.F."/>
            <person name="Liu W."/>
            <person name="Song Y."/>
            <person name="Salvetti E."/>
            <person name="Wrobel A."/>
            <person name="Rasinkangas P."/>
            <person name="Parkhill J."/>
            <person name="Rea M.C."/>
            <person name="O'Sullivan O."/>
            <person name="Ritari J."/>
            <person name="Douillard F.P."/>
            <person name="Paul Ross R."/>
            <person name="Yang R."/>
            <person name="Briner A.E."/>
            <person name="Felis G.E."/>
            <person name="de Vos W.M."/>
            <person name="Barrangou R."/>
            <person name="Klaenhammer T.R."/>
            <person name="Caufield P.W."/>
            <person name="Cui Y."/>
            <person name="Zhang H."/>
            <person name="O'Toole P.W."/>
        </authorList>
    </citation>
    <scope>NUCLEOTIDE SEQUENCE [LARGE SCALE GENOMIC DNA]</scope>
    <source>
        <strain evidence="11 12">DSM 20314</strain>
    </source>
</reference>
<feature type="domain" description="PTS EIIC type-2" evidence="10">
    <location>
        <begin position="8"/>
        <end position="350"/>
    </location>
</feature>
<evidence type="ECO:0000313" key="12">
    <source>
        <dbReference type="Proteomes" id="UP000051020"/>
    </source>
</evidence>
<dbReference type="NCBIfam" id="TIGR01427">
    <property type="entry name" value="PTS_IIC_fructo"/>
    <property type="match status" value="1"/>
</dbReference>
<feature type="transmembrane region" description="Helical" evidence="9">
    <location>
        <begin position="103"/>
        <end position="123"/>
    </location>
</feature>
<dbReference type="EMBL" id="AZCU01000008">
    <property type="protein sequence ID" value="KRK25383.1"/>
    <property type="molecule type" value="Genomic_DNA"/>
</dbReference>
<dbReference type="InterPro" id="IPR013014">
    <property type="entry name" value="PTS_EIIC_2"/>
</dbReference>
<dbReference type="InterPro" id="IPR006327">
    <property type="entry name" value="PTS_IIC_fruc"/>
</dbReference>
<comment type="subcellular location">
    <subcellularLocation>
        <location evidence="1">Cell inner membrane</location>
        <topology evidence="1">Multi-pass membrane protein</topology>
    </subcellularLocation>
</comment>
<keyword evidence="3" id="KW-1003">Cell membrane</keyword>
<keyword evidence="7 9" id="KW-1133">Transmembrane helix</keyword>
<sequence>MKKLLAEWKGYLMSGISYMLPVVIGGSLVVAVPKLIGLCFGITSFDAYKTGFWFYMGQIEAVGWIGVGLVNLVLAGYIAYAIGDKPALAAGFIGGSLATSSNMGFLGALVAGFAAGYVARWCHNKIHVGEKFESIMPLVVVPLLSTMVVAILMGVILKQPLTWINVSLVAWIKQMSTSGVSAITLAVIMGAMIGSDLGGPVNKAAWMAGNVLLAEKIYTPAMIVNVAIAGIPLGYAFATTFFKHRFSDELLDAGRSDWFMGFIGITEGAIPFTLVNPLKLIPINMIAGAAGSATTILLGAQAKIPPVGGIYGFVTITNGWAYLIGLIVCATIIGVLAPCAVNFNQTPNEESMTDDSEDDININFEA</sequence>
<keyword evidence="4" id="KW-0762">Sugar transport</keyword>